<dbReference type="AlphaFoldDB" id="A0A2W1LDV3"/>
<dbReference type="EMBL" id="QKRB01000036">
    <property type="protein sequence ID" value="PZD96829.1"/>
    <property type="molecule type" value="Genomic_DNA"/>
</dbReference>
<feature type="domain" description="Serine aminopeptidase S33" evidence="1">
    <location>
        <begin position="50"/>
        <end position="211"/>
    </location>
</feature>
<dbReference type="OrthoDB" id="249225at2"/>
<dbReference type="Gene3D" id="3.40.50.1820">
    <property type="entry name" value="alpha/beta hydrolase"/>
    <property type="match status" value="1"/>
</dbReference>
<dbReference type="SUPFAM" id="SSF53474">
    <property type="entry name" value="alpha/beta-Hydrolases"/>
    <property type="match status" value="1"/>
</dbReference>
<dbReference type="Pfam" id="PF12146">
    <property type="entry name" value="Hydrolase_4"/>
    <property type="match status" value="1"/>
</dbReference>
<dbReference type="InterPro" id="IPR022742">
    <property type="entry name" value="Hydrolase_4"/>
</dbReference>
<protein>
    <submittedName>
        <fullName evidence="2">Alpha/beta hydrolase</fullName>
    </submittedName>
</protein>
<proteinExistence type="predicted"/>
<accession>A0A2W1LDV3</accession>
<comment type="caution">
    <text evidence="2">The sequence shown here is derived from an EMBL/GenBank/DDBJ whole genome shotgun (WGS) entry which is preliminary data.</text>
</comment>
<organism evidence="2 3">
    <name type="scientific">Paenibacillus sambharensis</name>
    <dbReference type="NCBI Taxonomy" id="1803190"/>
    <lineage>
        <taxon>Bacteria</taxon>
        <taxon>Bacillati</taxon>
        <taxon>Bacillota</taxon>
        <taxon>Bacilli</taxon>
        <taxon>Bacillales</taxon>
        <taxon>Paenibacillaceae</taxon>
        <taxon>Paenibacillus</taxon>
    </lineage>
</organism>
<evidence type="ECO:0000259" key="1">
    <source>
        <dbReference type="Pfam" id="PF12146"/>
    </source>
</evidence>
<dbReference type="Proteomes" id="UP000249522">
    <property type="component" value="Unassembled WGS sequence"/>
</dbReference>
<keyword evidence="2" id="KW-0378">Hydrolase</keyword>
<dbReference type="GO" id="GO:0016787">
    <property type="term" value="F:hydrolase activity"/>
    <property type="evidence" value="ECO:0007669"/>
    <property type="project" value="UniProtKB-KW"/>
</dbReference>
<keyword evidence="3" id="KW-1185">Reference proteome</keyword>
<sequence>MEGWDLWHQFRFGTGMRLAAVEEYTSAERTEQPLIITLAGLGQAMSEKNYLFSNLRKRLAEHNQWVVQFDYMGHGDSAGLLEEATIASMIDDTLAALKTFTAKRKPGRIYMIGHALGAVVAQSAALAWEQQTGQTCIPVLLSPLIGPIPAAKDVLDPGALALFDREEAVDTRLLFPGSDYYTLSDFNEEQYRYMQRLGAHPLYLHGQCLGRALLSELDQLVPEELYSRNRHGLHVICGQRDSMTASLAARLPRSTLHLLKDVHYYHQHPASMDEAIDIIQTITMPTLTESSPGRGTSVDG</sequence>
<evidence type="ECO:0000313" key="3">
    <source>
        <dbReference type="Proteomes" id="UP000249522"/>
    </source>
</evidence>
<evidence type="ECO:0000313" key="2">
    <source>
        <dbReference type="EMBL" id="PZD96829.1"/>
    </source>
</evidence>
<gene>
    <name evidence="2" type="ORF">DNH61_06425</name>
</gene>
<reference evidence="2 3" key="1">
    <citation type="submission" date="2018-06" db="EMBL/GenBank/DDBJ databases">
        <title>Paenibacillus imtechensis sp. nov.</title>
        <authorList>
            <person name="Pinnaka A.K."/>
            <person name="Singh H."/>
            <person name="Kaur M."/>
        </authorList>
    </citation>
    <scope>NUCLEOTIDE SEQUENCE [LARGE SCALE GENOMIC DNA]</scope>
    <source>
        <strain evidence="2 3">SMB1</strain>
    </source>
</reference>
<name>A0A2W1LDV3_9BACL</name>
<dbReference type="InterPro" id="IPR029058">
    <property type="entry name" value="AB_hydrolase_fold"/>
</dbReference>